<dbReference type="EMBL" id="PGXC01000026">
    <property type="protein sequence ID" value="PKK89073.1"/>
    <property type="molecule type" value="Genomic_DNA"/>
</dbReference>
<evidence type="ECO:0000256" key="3">
    <source>
        <dbReference type="ARBA" id="ARBA00022475"/>
    </source>
</evidence>
<evidence type="ECO:0000259" key="8">
    <source>
        <dbReference type="Pfam" id="PF01551"/>
    </source>
</evidence>
<feature type="transmembrane region" description="Helical" evidence="7">
    <location>
        <begin position="174"/>
        <end position="196"/>
    </location>
</feature>
<dbReference type="PANTHER" id="PTHR10464:SF4">
    <property type="entry name" value="UREA TRANSPORTER"/>
    <property type="match status" value="1"/>
</dbReference>
<dbReference type="PANTHER" id="PTHR10464">
    <property type="entry name" value="UREA TRANSPORTER"/>
    <property type="match status" value="1"/>
</dbReference>
<comment type="similarity">
    <text evidence="2">Belongs to the urea transporter family.</text>
</comment>
<keyword evidence="6 7" id="KW-0472">Membrane</keyword>
<dbReference type="Pfam" id="PF03253">
    <property type="entry name" value="UT"/>
    <property type="match status" value="1"/>
</dbReference>
<organism evidence="9 10">
    <name type="scientific">Candidatus Wallbacteria bacterium HGW-Wallbacteria-1</name>
    <dbReference type="NCBI Taxonomy" id="2013854"/>
    <lineage>
        <taxon>Bacteria</taxon>
        <taxon>Candidatus Walliibacteriota</taxon>
    </lineage>
</organism>
<keyword evidence="4 7" id="KW-0812">Transmembrane</keyword>
<evidence type="ECO:0000313" key="9">
    <source>
        <dbReference type="EMBL" id="PKK89073.1"/>
    </source>
</evidence>
<evidence type="ECO:0000313" key="10">
    <source>
        <dbReference type="Proteomes" id="UP000233256"/>
    </source>
</evidence>
<dbReference type="Gene3D" id="1.10.3430.10">
    <property type="entry name" value="Ammonium transporter AmtB like domains"/>
    <property type="match status" value="1"/>
</dbReference>
<evidence type="ECO:0000256" key="7">
    <source>
        <dbReference type="SAM" id="Phobius"/>
    </source>
</evidence>
<gene>
    <name evidence="9" type="ORF">CVV64_16125</name>
</gene>
<comment type="subcellular location">
    <subcellularLocation>
        <location evidence="1">Cell membrane</location>
        <topology evidence="1">Multi-pass membrane protein</topology>
    </subcellularLocation>
</comment>
<feature type="transmembrane region" description="Helical" evidence="7">
    <location>
        <begin position="21"/>
        <end position="41"/>
    </location>
</feature>
<reference evidence="9 10" key="1">
    <citation type="journal article" date="2017" name="ISME J.">
        <title>Potential for microbial H2 and metal transformations associated with novel bacteria and archaea in deep terrestrial subsurface sediments.</title>
        <authorList>
            <person name="Hernsdorf A.W."/>
            <person name="Amano Y."/>
            <person name="Miyakawa K."/>
            <person name="Ise K."/>
            <person name="Suzuki Y."/>
            <person name="Anantharaman K."/>
            <person name="Probst A."/>
            <person name="Burstein D."/>
            <person name="Thomas B.C."/>
            <person name="Banfield J.F."/>
        </authorList>
    </citation>
    <scope>NUCLEOTIDE SEQUENCE [LARGE SCALE GENOMIC DNA]</scope>
    <source>
        <strain evidence="9">HGW-Wallbacteria-1</strain>
    </source>
</reference>
<proteinExistence type="inferred from homology"/>
<dbReference type="AlphaFoldDB" id="A0A2N1PL41"/>
<dbReference type="InterPro" id="IPR011055">
    <property type="entry name" value="Dup_hybrid_motif"/>
</dbReference>
<evidence type="ECO:0000256" key="5">
    <source>
        <dbReference type="ARBA" id="ARBA00022989"/>
    </source>
</evidence>
<feature type="transmembrane region" description="Helical" evidence="7">
    <location>
        <begin position="47"/>
        <end position="65"/>
    </location>
</feature>
<evidence type="ECO:0000256" key="6">
    <source>
        <dbReference type="ARBA" id="ARBA00023136"/>
    </source>
</evidence>
<feature type="domain" description="M23ase beta-sheet core" evidence="8">
    <location>
        <begin position="388"/>
        <end position="484"/>
    </location>
</feature>
<comment type="caution">
    <text evidence="9">The sequence shown here is derived from an EMBL/GenBank/DDBJ whole genome shotgun (WGS) entry which is preliminary data.</text>
</comment>
<dbReference type="InterPro" id="IPR016047">
    <property type="entry name" value="M23ase_b-sheet_dom"/>
</dbReference>
<accession>A0A2N1PL41</accession>
<evidence type="ECO:0000256" key="1">
    <source>
        <dbReference type="ARBA" id="ARBA00004651"/>
    </source>
</evidence>
<feature type="transmembrane region" description="Helical" evidence="7">
    <location>
        <begin position="132"/>
        <end position="154"/>
    </location>
</feature>
<feature type="transmembrane region" description="Helical" evidence="7">
    <location>
        <begin position="283"/>
        <end position="304"/>
    </location>
</feature>
<dbReference type="GO" id="GO:0005886">
    <property type="term" value="C:plasma membrane"/>
    <property type="evidence" value="ECO:0007669"/>
    <property type="project" value="UniProtKB-SubCell"/>
</dbReference>
<feature type="transmembrane region" description="Helical" evidence="7">
    <location>
        <begin position="100"/>
        <end position="120"/>
    </location>
</feature>
<dbReference type="Gene3D" id="2.70.70.10">
    <property type="entry name" value="Glucose Permease (Domain IIA)"/>
    <property type="match status" value="1"/>
</dbReference>
<dbReference type="SUPFAM" id="SSF51261">
    <property type="entry name" value="Duplicated hybrid motif"/>
    <property type="match status" value="1"/>
</dbReference>
<sequence>MKDSETIHSKLLLNLRNHLRAYGAIIFVPDPRAGALLLALGFIQPNVALGGLLAVAALFLFGSMIRLPKAQLARPGIIYNPLLVGMSIGALFKLDPTVCFFTCAASIFTFVVTIGLEHFLAPTGTPVLSLPFAIVSMLIYLGAWKFTNFFTFYYYDFSMFTGIESHLPLLLKSLLKACGTIVFMPNVISGAIILTIMLFHSRIMVFWGVTAFLIGIYIHGSTLGSIDMALLNPYSFNYLLVGLALGGTFLLSSLRSGIVIMVGVSVAIILVSGSSRIADLFRIPVFTLPFNGAMIPFIMALKLAGLREALFQQRETPEDSITHTTYQNRRFKIGEPSIALPFIGEMSIMQGFDGELTHTGKWRHGIDLFITDSQGCSHIGAGTSTDQYLAYGKQVLSPVSGYVVALRNDLPDNILGHLDHINNWGNYVIIHSTEGHYVEMSHFLQNSITLWNNQWINVGDPVGLIGNSGYSLQPHLHVQMQETGYLGDNTIPFNFSCYQSQEKIRFSSIPIKDEKIKSLDISYDLLRILSFILGTVHPFTWDNGRGKTIDFQIQVARTQDTLGLFYLDDGMGGYLYFTIKHGFFHYYDFYGSDKSPLRHFMTALPRMPLSETADIPWNDTLPLDAVFTGFKRGALQFAAGLSVPVNITGTWAFDAKSREVRGSIPVPGARIETSVKFDSEMGFSEIRVGRECITRRKIRV</sequence>
<dbReference type="Pfam" id="PF01551">
    <property type="entry name" value="Peptidase_M23"/>
    <property type="match status" value="1"/>
</dbReference>
<name>A0A2N1PL41_9BACT</name>
<dbReference type="CDD" id="cd12797">
    <property type="entry name" value="M23_peptidase"/>
    <property type="match status" value="1"/>
</dbReference>
<protein>
    <recommendedName>
        <fullName evidence="8">M23ase beta-sheet core domain-containing protein</fullName>
    </recommendedName>
</protein>
<dbReference type="GO" id="GO:0015204">
    <property type="term" value="F:urea transmembrane transporter activity"/>
    <property type="evidence" value="ECO:0007669"/>
    <property type="project" value="InterPro"/>
</dbReference>
<feature type="transmembrane region" description="Helical" evidence="7">
    <location>
        <begin position="203"/>
        <end position="222"/>
    </location>
</feature>
<evidence type="ECO:0000256" key="2">
    <source>
        <dbReference type="ARBA" id="ARBA00005914"/>
    </source>
</evidence>
<keyword evidence="5 7" id="KW-1133">Transmembrane helix</keyword>
<feature type="transmembrane region" description="Helical" evidence="7">
    <location>
        <begin position="77"/>
        <end position="94"/>
    </location>
</feature>
<feature type="transmembrane region" description="Helical" evidence="7">
    <location>
        <begin position="258"/>
        <end position="277"/>
    </location>
</feature>
<evidence type="ECO:0000256" key="4">
    <source>
        <dbReference type="ARBA" id="ARBA00022692"/>
    </source>
</evidence>
<keyword evidence="3" id="KW-1003">Cell membrane</keyword>
<dbReference type="Proteomes" id="UP000233256">
    <property type="component" value="Unassembled WGS sequence"/>
</dbReference>
<dbReference type="InterPro" id="IPR004937">
    <property type="entry name" value="Urea_transporter"/>
</dbReference>
<dbReference type="InterPro" id="IPR029020">
    <property type="entry name" value="Ammonium/urea_transptr"/>
</dbReference>